<evidence type="ECO:0000313" key="2">
    <source>
        <dbReference type="EMBL" id="ALV06085.1"/>
    </source>
</evidence>
<accession>A0A0U3DYZ1</accession>
<dbReference type="KEGG" id="rdp:RD2015_1600"/>
<proteinExistence type="predicted"/>
<gene>
    <name evidence="2" type="ORF">RD2015_1600</name>
</gene>
<protein>
    <recommendedName>
        <fullName evidence="1">N-acyl amino acid synthase FeeM catalytic core domain-containing protein</fullName>
    </recommendedName>
</protein>
<name>A0A0U3DYZ1_9BURK</name>
<reference evidence="2 3" key="1">
    <citation type="submission" date="2015-12" db="EMBL/GenBank/DDBJ databases">
        <title>Complete genome of Roseateles depolymerans KCTC 42856.</title>
        <authorList>
            <person name="Kim K.M."/>
        </authorList>
    </citation>
    <scope>NUCLEOTIDE SEQUENCE [LARGE SCALE GENOMIC DNA]</scope>
    <source>
        <strain evidence="2 3">KCTC 42856</strain>
    </source>
</reference>
<dbReference type="EMBL" id="CP013729">
    <property type="protein sequence ID" value="ALV06085.1"/>
    <property type="molecule type" value="Genomic_DNA"/>
</dbReference>
<dbReference type="SUPFAM" id="SSF55729">
    <property type="entry name" value="Acyl-CoA N-acyltransferases (Nat)"/>
    <property type="match status" value="1"/>
</dbReference>
<dbReference type="InterPro" id="IPR054597">
    <property type="entry name" value="FeeM_cat"/>
</dbReference>
<organism evidence="2 3">
    <name type="scientific">Roseateles depolymerans</name>
    <dbReference type="NCBI Taxonomy" id="76731"/>
    <lineage>
        <taxon>Bacteria</taxon>
        <taxon>Pseudomonadati</taxon>
        <taxon>Pseudomonadota</taxon>
        <taxon>Betaproteobacteria</taxon>
        <taxon>Burkholderiales</taxon>
        <taxon>Sphaerotilaceae</taxon>
        <taxon>Roseateles</taxon>
    </lineage>
</organism>
<dbReference type="Gene3D" id="3.40.630.30">
    <property type="match status" value="1"/>
</dbReference>
<evidence type="ECO:0000313" key="3">
    <source>
        <dbReference type="Proteomes" id="UP000060699"/>
    </source>
</evidence>
<feature type="domain" description="N-acyl amino acid synthase FeeM catalytic core" evidence="1">
    <location>
        <begin position="62"/>
        <end position="201"/>
    </location>
</feature>
<dbReference type="STRING" id="76731.RD2015_1600"/>
<dbReference type="AlphaFoldDB" id="A0A0U3DYZ1"/>
<evidence type="ECO:0000259" key="1">
    <source>
        <dbReference type="Pfam" id="PF21926"/>
    </source>
</evidence>
<dbReference type="Pfam" id="PF21926">
    <property type="entry name" value="FeeM"/>
    <property type="match status" value="1"/>
</dbReference>
<dbReference type="Proteomes" id="UP000060699">
    <property type="component" value="Chromosome"/>
</dbReference>
<keyword evidence="3" id="KW-1185">Reference proteome</keyword>
<sequence>MSDEAPGLSIELEAPASPLQAFQPFNRQIAFPRTDSVHLLFRDTEAGRLEIRALMDDAAGLDLMERRYASRGYKLTRPADVTFGAYFEGRLVSTVGIRRDAGVLGADQSFSDELGRMRRQGLQLCEFTRLAAEPDAPSKLVLASLFHFAYLHAFHHWNANHLVIEVNPRHKAFYQRMLDFKIHGDERLHRGVGAPAVLMSLKVQDGLQHLKRLGGTLNETGRCRSLFPYFFRKNEEPQLLRRLADVYGYGLND</sequence>
<dbReference type="InterPro" id="IPR016181">
    <property type="entry name" value="Acyl_CoA_acyltransferase"/>
</dbReference>
<dbReference type="OrthoDB" id="9783696at2"/>